<organism evidence="2 3">
    <name type="scientific">Xenopus tropicalis</name>
    <name type="common">Western clawed frog</name>
    <name type="synonym">Silurana tropicalis</name>
    <dbReference type="NCBI Taxonomy" id="8364"/>
    <lineage>
        <taxon>Eukaryota</taxon>
        <taxon>Metazoa</taxon>
        <taxon>Chordata</taxon>
        <taxon>Craniata</taxon>
        <taxon>Vertebrata</taxon>
        <taxon>Euteleostomi</taxon>
        <taxon>Amphibia</taxon>
        <taxon>Batrachia</taxon>
        <taxon>Anura</taxon>
        <taxon>Pipoidea</taxon>
        <taxon>Pipidae</taxon>
        <taxon>Xenopodinae</taxon>
        <taxon>Xenopus</taxon>
        <taxon>Silurana</taxon>
    </lineage>
</organism>
<sequence>MENAILSLQVGKTALNLLPCMFLRDLQNKTIFTSLLILMVTDALVTGFLVFLWLTEWRLSLGLEIVALRFLYLQNETYRCVTILLTMLAFSEEWSRARNKKCADFGAPELAFSLQCSLLSLACWLVAISHAWPVASTIAVLPTMCSNWDWNCLFIFLSEFETSNNILPCIGGVLSISLLCGTLQRTDSVSELKLIKWSQPKSFMIPVLSGTFAILFFWILPPFLAVSSWSALALDICYSILRIQTNNGFKQPSIIKESIVLNISH</sequence>
<keyword evidence="1" id="KW-0472">Membrane</keyword>
<keyword evidence="2" id="KW-1185">Reference proteome</keyword>
<dbReference type="AGR" id="Xenbase:XB-GENE-22041732"/>
<dbReference type="RefSeq" id="XP_031746922.1">
    <property type="nucleotide sequence ID" value="XM_031891062.1"/>
</dbReference>
<dbReference type="AlphaFoldDB" id="A0A8J1IMY0"/>
<dbReference type="OrthoDB" id="9902019at2759"/>
<dbReference type="KEGG" id="xtr:100486385"/>
<evidence type="ECO:0000256" key="1">
    <source>
        <dbReference type="SAM" id="Phobius"/>
    </source>
</evidence>
<keyword evidence="1" id="KW-0812">Transmembrane</keyword>
<dbReference type="Xenbase" id="XB-GENE-22041732">
    <property type="gene designation" value="XB22041731"/>
</dbReference>
<evidence type="ECO:0000313" key="3">
    <source>
        <dbReference type="RefSeq" id="XP_031746922.1"/>
    </source>
</evidence>
<feature type="transmembrane region" description="Helical" evidence="1">
    <location>
        <begin position="31"/>
        <end position="54"/>
    </location>
</feature>
<proteinExistence type="predicted"/>
<evidence type="ECO:0000313" key="4">
    <source>
        <dbReference type="Xenbase" id="XB-GENE-22041732"/>
    </source>
</evidence>
<protein>
    <submittedName>
        <fullName evidence="3">Uncharacterized protein LOC100486385</fullName>
    </submittedName>
</protein>
<reference evidence="3" key="1">
    <citation type="submission" date="2025-08" db="UniProtKB">
        <authorList>
            <consortium name="RefSeq"/>
        </authorList>
    </citation>
    <scope>IDENTIFICATION</scope>
    <source>
        <strain evidence="3">Nigerian</strain>
        <tissue evidence="3">Liver and blood</tissue>
    </source>
</reference>
<feature type="transmembrane region" description="Helical" evidence="1">
    <location>
        <begin position="203"/>
        <end position="220"/>
    </location>
</feature>
<keyword evidence="1" id="KW-1133">Transmembrane helix</keyword>
<dbReference type="OMA" id="PRIFMIS"/>
<name>A0A8J1IMY0_XENTR</name>
<evidence type="ECO:0000313" key="2">
    <source>
        <dbReference type="Proteomes" id="UP000008143"/>
    </source>
</evidence>
<gene>
    <name evidence="4" type="primary">XB22041731</name>
    <name evidence="3" type="synonym">LOC100486385</name>
</gene>
<dbReference type="Proteomes" id="UP000008143">
    <property type="component" value="Chromosome 1"/>
</dbReference>
<accession>A0A8J1IMY0</accession>